<dbReference type="AlphaFoldDB" id="A0A1R4GRD8"/>
<proteinExistence type="predicted"/>
<gene>
    <name evidence="2" type="ORF">FM101_12705</name>
</gene>
<feature type="transmembrane region" description="Helical" evidence="1">
    <location>
        <begin position="585"/>
        <end position="601"/>
    </location>
</feature>
<dbReference type="RefSeq" id="WP_087000182.1">
    <property type="nucleotide sequence ID" value="NZ_FUHW01000042.1"/>
</dbReference>
<evidence type="ECO:0000313" key="3">
    <source>
        <dbReference type="Proteomes" id="UP000195913"/>
    </source>
</evidence>
<feature type="transmembrane region" description="Helical" evidence="1">
    <location>
        <begin position="376"/>
        <end position="395"/>
    </location>
</feature>
<feature type="transmembrane region" description="Helical" evidence="1">
    <location>
        <begin position="273"/>
        <end position="291"/>
    </location>
</feature>
<feature type="transmembrane region" description="Helical" evidence="1">
    <location>
        <begin position="209"/>
        <end position="229"/>
    </location>
</feature>
<sequence>MEAEPAVNYGAHELLELRIHGVLNTPSYEMLETTPQRVETIRGDQLAGFSTYRQPAPENAPTDRRVEAYAWGRLSRFTGIPSLGRIGDALVKLLWFALAPYGLANTAYWSRSRIGTDEAPEKKDSTDEEHRWIARTISTGLGAGTMRLYGLLLSLLFVTTAATVALDMIGRQCFATATTAIGAGVELSCPGARIVLAPLGELGPGTRDALLMGLPLLALAAVVVLPMLGRTRYLTGPSRPGRVPPRSASAMQPGAPLLAQRDLWLVGSGMGRLRRLHTGAALAWLAAIFAFDHVDGWQPGSGAAAWAGSVWPVATGLAVLLTLGGCVWIVKPQAQIAGDVPRRHAAYLMLCTILLVAVLAAGIADPGAGRGTRAGASAAMVVVIALALTLVALLLGAEWAARTGKPDGSGSDPGEGRKYLGWKGRGPFILGSLAAGFALLLSFAVVLGAGWVLRGPKPPLVYVLQGAGFLLFLLAALSWLALRQVAVHRRGRKLRADDIAAIREHLVRQAGNWTTSPMITHSAEEVHHARRQAALLRRMEVFIGWIGWAVFIGICVGLLALIPSWGPDRTEGGGLWPLLRGLGDAGLWAGMIAVAALYLLSRRSDSRPLGLLWDLMCFLPTQAHPFGPSCYAERVVPELADRIVDWFAEDREATIEELPQEEARGAMPGAAAPEERGLVVSAHSMGIVLAVCALFQLPARGLATEDQERVGLLSYGCQLRRYFARFFPGVCGPGELSLVPAGPPSPTAHNPWSPTLAGEIAEEADPGPAVILQGSLGTLVGERWLNLYRPTDPLGFPARYLGGGGREDMEAASYQEQAYQFLPATHGDYLESTAYVRGFSEVRRRLR</sequence>
<keyword evidence="1" id="KW-0472">Membrane</keyword>
<feature type="transmembrane region" description="Helical" evidence="1">
    <location>
        <begin position="303"/>
        <end position="330"/>
    </location>
</feature>
<evidence type="ECO:0000313" key="2">
    <source>
        <dbReference type="EMBL" id="SJM70768.1"/>
    </source>
</evidence>
<organism evidence="2 3">
    <name type="scientific">Arthrobacter rhombi</name>
    <dbReference type="NCBI Taxonomy" id="71253"/>
    <lineage>
        <taxon>Bacteria</taxon>
        <taxon>Bacillati</taxon>
        <taxon>Actinomycetota</taxon>
        <taxon>Actinomycetes</taxon>
        <taxon>Micrococcales</taxon>
        <taxon>Micrococcaceae</taxon>
        <taxon>Arthrobacter</taxon>
    </lineage>
</organism>
<accession>A0A1R4GRD8</accession>
<name>A0A1R4GRD8_9MICC</name>
<dbReference type="Proteomes" id="UP000195913">
    <property type="component" value="Unassembled WGS sequence"/>
</dbReference>
<feature type="transmembrane region" description="Helical" evidence="1">
    <location>
        <begin position="428"/>
        <end position="453"/>
    </location>
</feature>
<dbReference type="EMBL" id="FUHW01000042">
    <property type="protein sequence ID" value="SJM70768.1"/>
    <property type="molecule type" value="Genomic_DNA"/>
</dbReference>
<protein>
    <submittedName>
        <fullName evidence="2">Putative integral membrane protein</fullName>
    </submittedName>
</protein>
<feature type="transmembrane region" description="Helical" evidence="1">
    <location>
        <begin position="541"/>
        <end position="565"/>
    </location>
</feature>
<feature type="transmembrane region" description="Helical" evidence="1">
    <location>
        <begin position="459"/>
        <end position="482"/>
    </location>
</feature>
<feature type="transmembrane region" description="Helical" evidence="1">
    <location>
        <begin position="148"/>
        <end position="166"/>
    </location>
</feature>
<feature type="transmembrane region" description="Helical" evidence="1">
    <location>
        <begin position="345"/>
        <end position="364"/>
    </location>
</feature>
<keyword evidence="3" id="KW-1185">Reference proteome</keyword>
<evidence type="ECO:0000256" key="1">
    <source>
        <dbReference type="SAM" id="Phobius"/>
    </source>
</evidence>
<reference evidence="2 3" key="1">
    <citation type="submission" date="2017-02" db="EMBL/GenBank/DDBJ databases">
        <authorList>
            <person name="Peterson S.W."/>
        </authorList>
    </citation>
    <scope>NUCLEOTIDE SEQUENCE [LARGE SCALE GENOMIC DNA]</scope>
    <source>
        <strain evidence="2 3">B Ar 00.02</strain>
    </source>
</reference>
<keyword evidence="1" id="KW-0812">Transmembrane</keyword>
<keyword evidence="1" id="KW-1133">Transmembrane helix</keyword>